<proteinExistence type="predicted"/>
<protein>
    <submittedName>
        <fullName evidence="2">Uncharacterized protein</fullName>
    </submittedName>
</protein>
<dbReference type="AlphaFoldDB" id="A0AAN7RPF1"/>
<evidence type="ECO:0000256" key="1">
    <source>
        <dbReference type="SAM" id="MobiDB-lite"/>
    </source>
</evidence>
<evidence type="ECO:0000313" key="3">
    <source>
        <dbReference type="Proteomes" id="UP001333110"/>
    </source>
</evidence>
<name>A0AAN7RPF1_MYCAM</name>
<feature type="region of interest" description="Disordered" evidence="1">
    <location>
        <begin position="273"/>
        <end position="297"/>
    </location>
</feature>
<comment type="caution">
    <text evidence="2">The sequence shown here is derived from an EMBL/GenBank/DDBJ whole genome shotgun (WGS) entry which is preliminary data.</text>
</comment>
<feature type="region of interest" description="Disordered" evidence="1">
    <location>
        <begin position="451"/>
        <end position="480"/>
    </location>
</feature>
<accession>A0AAN7RPF1</accession>
<keyword evidence="3" id="KW-1185">Reference proteome</keyword>
<gene>
    <name evidence="2" type="ORF">QYF61_007699</name>
</gene>
<organism evidence="2 3">
    <name type="scientific">Mycteria americana</name>
    <name type="common">Wood stork</name>
    <dbReference type="NCBI Taxonomy" id="33587"/>
    <lineage>
        <taxon>Eukaryota</taxon>
        <taxon>Metazoa</taxon>
        <taxon>Chordata</taxon>
        <taxon>Craniata</taxon>
        <taxon>Vertebrata</taxon>
        <taxon>Euteleostomi</taxon>
        <taxon>Archelosauria</taxon>
        <taxon>Archosauria</taxon>
        <taxon>Dinosauria</taxon>
        <taxon>Saurischia</taxon>
        <taxon>Theropoda</taxon>
        <taxon>Coelurosauria</taxon>
        <taxon>Aves</taxon>
        <taxon>Neognathae</taxon>
        <taxon>Neoaves</taxon>
        <taxon>Aequornithes</taxon>
        <taxon>Ciconiiformes</taxon>
        <taxon>Ciconiidae</taxon>
        <taxon>Mycteria</taxon>
    </lineage>
</organism>
<reference evidence="2 3" key="1">
    <citation type="journal article" date="2023" name="J. Hered.">
        <title>Chromosome-level genome of the wood stork (Mycteria americana) provides insight into avian chromosome evolution.</title>
        <authorList>
            <person name="Flamio R. Jr."/>
            <person name="Ramstad K.M."/>
        </authorList>
    </citation>
    <scope>NUCLEOTIDE SEQUENCE [LARGE SCALE GENOMIC DNA]</scope>
    <source>
        <strain evidence="2">JAX WOST 10</strain>
    </source>
</reference>
<sequence length="480" mass="52285">MEKATLEQVHLKATVAVDKSMPQQGQDSPHTLPLLQHGVPPTGDSPPRTSPMWVLPTGCSSSQTAPAWVPSMGCSPSGTDCSSVGPPQGHRSCQQTCSSVGSSLHGVTGPASKPAPEWAPLSTGSQVLPGACSSMRSPWGHSLLQVYPPAWSWGPPQAAGCSPSGTDCSSVGHPQGHRSCQQTCSSVGSSPWGHRSCQEPAPACTLHGVTTSFRCIHLLGHEVLHGLQVDICSTVDFHGLQGDNLHHHGLHHWLCPTWGQLLISSYRSHPYRPPATKTLPHKPNTPDKPNKSQRSHCSTTRIVANYKQNIKKIIIPIYSMLMRPHLKYCAQFWDPHFERYVEKLVRVQERATKIVRGLKHMFCEEWLRGLGLFSLVKRTLMENVIAACKYLKVPGDITRGNGHKLWLGRFRLDIRKNNSLGGSAELEHVAQRGFVSPFSQGAAGVASVRRHQKLPPCQTEPVPAGSKTDPLLAKAEPINQ</sequence>
<dbReference type="Proteomes" id="UP001333110">
    <property type="component" value="Unassembled WGS sequence"/>
</dbReference>
<evidence type="ECO:0000313" key="2">
    <source>
        <dbReference type="EMBL" id="KAK4810725.1"/>
    </source>
</evidence>
<dbReference type="EMBL" id="JAUNZN010000018">
    <property type="protein sequence ID" value="KAK4810725.1"/>
    <property type="molecule type" value="Genomic_DNA"/>
</dbReference>